<keyword evidence="1" id="KW-0472">Membrane</keyword>
<evidence type="ECO:0008006" key="4">
    <source>
        <dbReference type="Google" id="ProtNLM"/>
    </source>
</evidence>
<accession>A0A3A6PWH8</accession>
<organism evidence="2 3">
    <name type="scientific">Paenibacillus pinisoli</name>
    <dbReference type="NCBI Taxonomy" id="1276110"/>
    <lineage>
        <taxon>Bacteria</taxon>
        <taxon>Bacillati</taxon>
        <taxon>Bacillota</taxon>
        <taxon>Bacilli</taxon>
        <taxon>Bacillales</taxon>
        <taxon>Paenibacillaceae</taxon>
        <taxon>Paenibacillus</taxon>
    </lineage>
</organism>
<dbReference type="RefSeq" id="WP_120107467.1">
    <property type="nucleotide sequence ID" value="NZ_QXQB01000001.1"/>
</dbReference>
<dbReference type="AlphaFoldDB" id="A0A3A6PWH8"/>
<gene>
    <name evidence="2" type="ORF">D3P09_04220</name>
</gene>
<proteinExistence type="predicted"/>
<sequence>MNRRHRLRELTIPFAQPDWRSSISVRLMMLLIGLMLAVPGVAAAASDEKQTSQVLLVYDSLALGSGKEGNIEALKRMAAAFGASVTVQSFDQYVSGSISSYDYVIGVRNREDLMTDGGSFLQDLSHYEGAYLHIGANLPGPMRAELRLLEEKRTQETISLSIGQLAESSIKVSGGRFITSYNGESYGTIAMDGRQDTYPYGVRNGSTAYIPYYEKGNLSELALGYLLKDWLKFEKETQLYVLFTEIYPFSDLQALVRMADSLYDAGIPFIVSVRPVFSNTDYPAMKRYLEALKHVQSRNGSVVVQAPNVSATISQDMTTLDLQMAEFINVLADYGVAPLGVGAEMYWVYDQHYITKGMGAFDSSVLFPNGEVKHMAKVDTTKAFASSLYTVEMSQIEQLQRKELYLEPLPMDTALVLDFPSDEEKLEATIDRLVEEWTSFGDYKNTGHEVKTEKYEIASQGGILYLNGQAVTLNAADRLISSDYEYISKGEKSFETLFTMQNKILIVLILLSLFIFGCFLIIGYRMYKRKYEIRRRL</sequence>
<name>A0A3A6PWH8_9BACL</name>
<keyword evidence="3" id="KW-1185">Reference proteome</keyword>
<comment type="caution">
    <text evidence="2">The sequence shown here is derived from an EMBL/GenBank/DDBJ whole genome shotgun (WGS) entry which is preliminary data.</text>
</comment>
<protein>
    <recommendedName>
        <fullName evidence="4">DUF2334 domain-containing protein</fullName>
    </recommendedName>
</protein>
<reference evidence="2 3" key="1">
    <citation type="submission" date="2018-09" db="EMBL/GenBank/DDBJ databases">
        <title>Paenibacillus aracenensis nov. sp. isolated from a cave in southern Spain.</title>
        <authorList>
            <person name="Jurado V."/>
            <person name="Gutierrez-Patricio S."/>
            <person name="Gonzalez-Pimentel J.L."/>
            <person name="Miller A.Z."/>
            <person name="Laiz L."/>
            <person name="Saiz-Jimenez C."/>
        </authorList>
    </citation>
    <scope>NUCLEOTIDE SEQUENCE [LARGE SCALE GENOMIC DNA]</scope>
    <source>
        <strain evidence="2 3">JCM 19203</strain>
    </source>
</reference>
<keyword evidence="1" id="KW-1133">Transmembrane helix</keyword>
<evidence type="ECO:0000256" key="1">
    <source>
        <dbReference type="SAM" id="Phobius"/>
    </source>
</evidence>
<dbReference type="EMBL" id="QXQB01000001">
    <property type="protein sequence ID" value="RJX41201.1"/>
    <property type="molecule type" value="Genomic_DNA"/>
</dbReference>
<dbReference type="OrthoDB" id="1779709at2"/>
<evidence type="ECO:0000313" key="2">
    <source>
        <dbReference type="EMBL" id="RJX41201.1"/>
    </source>
</evidence>
<evidence type="ECO:0000313" key="3">
    <source>
        <dbReference type="Proteomes" id="UP000267798"/>
    </source>
</evidence>
<feature type="transmembrane region" description="Helical" evidence="1">
    <location>
        <begin position="504"/>
        <end position="527"/>
    </location>
</feature>
<dbReference type="Proteomes" id="UP000267798">
    <property type="component" value="Unassembled WGS sequence"/>
</dbReference>
<keyword evidence="1" id="KW-0812">Transmembrane</keyword>